<sequence>MNSEEQAQGEKRVMQLLVDPLRRRGLAKRAVLTVAAFEAEVDNLCQRLAYMSDASLMALEEHAAARPSGKERDRFPVGNEILNWAADIQPPSDSASPLICAVFAHACGQSAISEGWALSCCSTFAKTGAGRATGRSAQSATEPPETCDVFRISKADWRERASLRHRSATGGNGGSRRSIGVGPWERGSSMDNAAYQKMAAARALDERTRLDAVLARATPIEGCGPLIPIAPARGPQVVVTPRRMVPDENDKTGWRSEETGWRGFKAVRVADVFDDLARRAAARGEAGPFTGRQVDVARLYRTLVERHDAGGVRCIGLETRVGGGASGGGEFIDAFIDAGRQIERFRQRIGSGIAMSVRRVRPSARGGATAGLILDRVLVDAICLQDKSFRRVLEDHGWAYKGAHAQVLINALGLSLNRMAGAVFKSS</sequence>
<name>A0ABT8D8Q9_9RHOB</name>
<proteinExistence type="predicted"/>
<comment type="caution">
    <text evidence="1">The sequence shown here is derived from an EMBL/GenBank/DDBJ whole genome shotgun (WGS) entry which is preliminary data.</text>
</comment>
<keyword evidence="2" id="KW-1185">Reference proteome</keyword>
<reference evidence="2" key="1">
    <citation type="journal article" date="2019" name="Int. J. Syst. Evol. Microbiol.">
        <title>The Global Catalogue of Microorganisms (GCM) 10K type strain sequencing project: providing services to taxonomists for standard genome sequencing and annotation.</title>
        <authorList>
            <consortium name="The Broad Institute Genomics Platform"/>
            <consortium name="The Broad Institute Genome Sequencing Center for Infectious Disease"/>
            <person name="Wu L."/>
            <person name="Ma J."/>
        </authorList>
    </citation>
    <scope>NUCLEOTIDE SEQUENCE [LARGE SCALE GENOMIC DNA]</scope>
    <source>
        <strain evidence="2">CECT 8482</strain>
    </source>
</reference>
<evidence type="ECO:0000313" key="2">
    <source>
        <dbReference type="Proteomes" id="UP001243846"/>
    </source>
</evidence>
<evidence type="ECO:0000313" key="1">
    <source>
        <dbReference type="EMBL" id="MDN3711639.1"/>
    </source>
</evidence>
<organism evidence="1 2">
    <name type="scientific">Paracoccus cavernae</name>
    <dbReference type="NCBI Taxonomy" id="1571207"/>
    <lineage>
        <taxon>Bacteria</taxon>
        <taxon>Pseudomonadati</taxon>
        <taxon>Pseudomonadota</taxon>
        <taxon>Alphaproteobacteria</taxon>
        <taxon>Rhodobacterales</taxon>
        <taxon>Paracoccaceae</taxon>
        <taxon>Paracoccus</taxon>
    </lineage>
</organism>
<gene>
    <name evidence="1" type="ORF">QWZ10_07015</name>
</gene>
<accession>A0ABT8D8Q9</accession>
<dbReference type="Proteomes" id="UP001243846">
    <property type="component" value="Unassembled WGS sequence"/>
</dbReference>
<dbReference type="EMBL" id="JAUFRC010000001">
    <property type="protein sequence ID" value="MDN3711639.1"/>
    <property type="molecule type" value="Genomic_DNA"/>
</dbReference>
<protein>
    <submittedName>
        <fullName evidence="1">Uncharacterized protein</fullName>
    </submittedName>
</protein>